<sequence>MTISMIKKPITKSSSSMVLSHEFPNDAAIVTRIMPKISCCSEKQNAPQCVAGRGVFDHLLAKFNVYPQPDAARVPVPQYPHRLYARSR</sequence>
<evidence type="ECO:0000313" key="1">
    <source>
        <dbReference type="EMBL" id="MBD3707061.1"/>
    </source>
</evidence>
<gene>
    <name evidence="1" type="ORF">IE983_13975</name>
</gene>
<reference evidence="1" key="1">
    <citation type="submission" date="2020-07" db="EMBL/GenBank/DDBJ databases">
        <title>Clinical and genomic characterization of carbapenemase-producing Enterobacterales causing secondary infections during the COVID-19 crisis at a New York City hospital.</title>
        <authorList>
            <person name="Gomez-Simmonds A."/>
            <person name="Annavajhala M.K."/>
            <person name="Uhlemann A.-C."/>
        </authorList>
    </citation>
    <scope>NUCLEOTIDE SEQUENCE</scope>
    <source>
        <strain evidence="1">NK1396</strain>
    </source>
</reference>
<proteinExistence type="predicted"/>
<dbReference type="EMBL" id="JACXTA010000001">
    <property type="protein sequence ID" value="MBD3707061.1"/>
    <property type="molecule type" value="Genomic_DNA"/>
</dbReference>
<dbReference type="AlphaFoldDB" id="A0A927DMA9"/>
<dbReference type="Proteomes" id="UP000655273">
    <property type="component" value="Unassembled WGS sequence"/>
</dbReference>
<organism evidence="1 2">
    <name type="scientific">Enterobacter hormaechei</name>
    <dbReference type="NCBI Taxonomy" id="158836"/>
    <lineage>
        <taxon>Bacteria</taxon>
        <taxon>Pseudomonadati</taxon>
        <taxon>Pseudomonadota</taxon>
        <taxon>Gammaproteobacteria</taxon>
        <taxon>Enterobacterales</taxon>
        <taxon>Enterobacteriaceae</taxon>
        <taxon>Enterobacter</taxon>
        <taxon>Enterobacter cloacae complex</taxon>
    </lineage>
</organism>
<protein>
    <submittedName>
        <fullName evidence="1">Uncharacterized protein</fullName>
    </submittedName>
</protein>
<evidence type="ECO:0000313" key="2">
    <source>
        <dbReference type="Proteomes" id="UP000655273"/>
    </source>
</evidence>
<name>A0A927DMA9_9ENTR</name>
<accession>A0A927DMA9</accession>
<comment type="caution">
    <text evidence="1">The sequence shown here is derived from an EMBL/GenBank/DDBJ whole genome shotgun (WGS) entry which is preliminary data.</text>
</comment>